<dbReference type="AlphaFoldDB" id="A0A482WMM1"/>
<sequence length="126" mass="13128">MNGARSGVSEYLGGAAAAAGPGPACLGGPDDGVKKQGATVSAGGPGLWRSISARHSRITVFDSVGEFIYAVFRTGMEGVWVDALRVLATEACRVDKAVDVWRGRLTSPIAQPRANQGVECLAFYED</sequence>
<name>A0A482WMM1_LAOST</name>
<organism evidence="1 2">
    <name type="scientific">Laodelphax striatellus</name>
    <name type="common">Small brown planthopper</name>
    <name type="synonym">Delphax striatella</name>
    <dbReference type="NCBI Taxonomy" id="195883"/>
    <lineage>
        <taxon>Eukaryota</taxon>
        <taxon>Metazoa</taxon>
        <taxon>Ecdysozoa</taxon>
        <taxon>Arthropoda</taxon>
        <taxon>Hexapoda</taxon>
        <taxon>Insecta</taxon>
        <taxon>Pterygota</taxon>
        <taxon>Neoptera</taxon>
        <taxon>Paraneoptera</taxon>
        <taxon>Hemiptera</taxon>
        <taxon>Auchenorrhyncha</taxon>
        <taxon>Fulgoroidea</taxon>
        <taxon>Delphacidae</taxon>
        <taxon>Criomorphinae</taxon>
        <taxon>Laodelphax</taxon>
    </lineage>
</organism>
<reference evidence="1 2" key="1">
    <citation type="journal article" date="2017" name="Gigascience">
        <title>Genome sequence of the small brown planthopper, Laodelphax striatellus.</title>
        <authorList>
            <person name="Zhu J."/>
            <person name="Jiang F."/>
            <person name="Wang X."/>
            <person name="Yang P."/>
            <person name="Bao Y."/>
            <person name="Zhao W."/>
            <person name="Wang W."/>
            <person name="Lu H."/>
            <person name="Wang Q."/>
            <person name="Cui N."/>
            <person name="Li J."/>
            <person name="Chen X."/>
            <person name="Luo L."/>
            <person name="Yu J."/>
            <person name="Kang L."/>
            <person name="Cui F."/>
        </authorList>
    </citation>
    <scope>NUCLEOTIDE SEQUENCE [LARGE SCALE GENOMIC DNA]</scope>
    <source>
        <strain evidence="1">Lst14</strain>
    </source>
</reference>
<evidence type="ECO:0000313" key="1">
    <source>
        <dbReference type="EMBL" id="RZF34431.1"/>
    </source>
</evidence>
<gene>
    <name evidence="1" type="ORF">LSTR_LSTR014833</name>
</gene>
<proteinExistence type="predicted"/>
<dbReference type="InParanoid" id="A0A482WMM1"/>
<dbReference type="EMBL" id="QKKF02031533">
    <property type="protein sequence ID" value="RZF34431.1"/>
    <property type="molecule type" value="Genomic_DNA"/>
</dbReference>
<comment type="caution">
    <text evidence="1">The sequence shown here is derived from an EMBL/GenBank/DDBJ whole genome shotgun (WGS) entry which is preliminary data.</text>
</comment>
<protein>
    <submittedName>
        <fullName evidence="1">Uncharacterized protein</fullName>
    </submittedName>
</protein>
<dbReference type="Proteomes" id="UP000291343">
    <property type="component" value="Unassembled WGS sequence"/>
</dbReference>
<keyword evidence="2" id="KW-1185">Reference proteome</keyword>
<accession>A0A482WMM1</accession>
<evidence type="ECO:0000313" key="2">
    <source>
        <dbReference type="Proteomes" id="UP000291343"/>
    </source>
</evidence>